<evidence type="ECO:0000256" key="1">
    <source>
        <dbReference type="SAM" id="Phobius"/>
    </source>
</evidence>
<accession>A0A0A9CJP0</accession>
<sequence>MILAYLSFITHFQIISFFYFYFHITVRTVYWR</sequence>
<dbReference type="EMBL" id="GBRH01226153">
    <property type="protein sequence ID" value="JAD71742.1"/>
    <property type="molecule type" value="Transcribed_RNA"/>
</dbReference>
<proteinExistence type="predicted"/>
<reference evidence="2" key="1">
    <citation type="submission" date="2014-09" db="EMBL/GenBank/DDBJ databases">
        <authorList>
            <person name="Magalhaes I.L.F."/>
            <person name="Oliveira U."/>
            <person name="Santos F.R."/>
            <person name="Vidigal T.H.D.A."/>
            <person name="Brescovit A.D."/>
            <person name="Santos A.J."/>
        </authorList>
    </citation>
    <scope>NUCLEOTIDE SEQUENCE</scope>
    <source>
        <tissue evidence="2">Shoot tissue taken approximately 20 cm above the soil surface</tissue>
    </source>
</reference>
<organism evidence="2">
    <name type="scientific">Arundo donax</name>
    <name type="common">Giant reed</name>
    <name type="synonym">Donax arundinaceus</name>
    <dbReference type="NCBI Taxonomy" id="35708"/>
    <lineage>
        <taxon>Eukaryota</taxon>
        <taxon>Viridiplantae</taxon>
        <taxon>Streptophyta</taxon>
        <taxon>Embryophyta</taxon>
        <taxon>Tracheophyta</taxon>
        <taxon>Spermatophyta</taxon>
        <taxon>Magnoliopsida</taxon>
        <taxon>Liliopsida</taxon>
        <taxon>Poales</taxon>
        <taxon>Poaceae</taxon>
        <taxon>PACMAD clade</taxon>
        <taxon>Arundinoideae</taxon>
        <taxon>Arundineae</taxon>
        <taxon>Arundo</taxon>
    </lineage>
</organism>
<evidence type="ECO:0000313" key="2">
    <source>
        <dbReference type="EMBL" id="JAD71742.1"/>
    </source>
</evidence>
<keyword evidence="1" id="KW-0812">Transmembrane</keyword>
<keyword evidence="1" id="KW-1133">Transmembrane helix</keyword>
<dbReference type="AlphaFoldDB" id="A0A0A9CJP0"/>
<feature type="transmembrane region" description="Helical" evidence="1">
    <location>
        <begin position="6"/>
        <end position="26"/>
    </location>
</feature>
<protein>
    <submittedName>
        <fullName evidence="2">Uncharacterized protein</fullName>
    </submittedName>
</protein>
<reference evidence="2" key="2">
    <citation type="journal article" date="2015" name="Data Brief">
        <title>Shoot transcriptome of the giant reed, Arundo donax.</title>
        <authorList>
            <person name="Barrero R.A."/>
            <person name="Guerrero F.D."/>
            <person name="Moolhuijzen P."/>
            <person name="Goolsby J.A."/>
            <person name="Tidwell J."/>
            <person name="Bellgard S.E."/>
            <person name="Bellgard M.I."/>
        </authorList>
    </citation>
    <scope>NUCLEOTIDE SEQUENCE</scope>
    <source>
        <tissue evidence="2">Shoot tissue taken approximately 20 cm above the soil surface</tissue>
    </source>
</reference>
<name>A0A0A9CJP0_ARUDO</name>
<keyword evidence="1" id="KW-0472">Membrane</keyword>